<feature type="transmembrane region" description="Helical" evidence="1">
    <location>
        <begin position="17"/>
        <end position="39"/>
    </location>
</feature>
<proteinExistence type="predicted"/>
<dbReference type="Proteomes" id="UP001363010">
    <property type="component" value="Unassembled WGS sequence"/>
</dbReference>
<keyword evidence="1" id="KW-1133">Transmembrane helix</keyword>
<dbReference type="RefSeq" id="WP_340368437.1">
    <property type="nucleotide sequence ID" value="NZ_JBBKZV010000068.1"/>
</dbReference>
<evidence type="ECO:0000313" key="3">
    <source>
        <dbReference type="Proteomes" id="UP001363010"/>
    </source>
</evidence>
<keyword evidence="3" id="KW-1185">Reference proteome</keyword>
<gene>
    <name evidence="2" type="ORF">WKW80_36460</name>
</gene>
<name>A0ABU8WBI1_9BURK</name>
<evidence type="ECO:0000256" key="1">
    <source>
        <dbReference type="SAM" id="Phobius"/>
    </source>
</evidence>
<evidence type="ECO:0000313" key="2">
    <source>
        <dbReference type="EMBL" id="MEJ8827412.1"/>
    </source>
</evidence>
<keyword evidence="1" id="KW-0812">Transmembrane</keyword>
<accession>A0ABU8WBI1</accession>
<reference evidence="2 3" key="1">
    <citation type="submission" date="2024-03" db="EMBL/GenBank/DDBJ databases">
        <title>Novel species of the genus Variovorax.</title>
        <authorList>
            <person name="Liu Q."/>
            <person name="Xin Y.-H."/>
        </authorList>
    </citation>
    <scope>NUCLEOTIDE SEQUENCE [LARGE SCALE GENOMIC DNA]</scope>
    <source>
        <strain evidence="2 3">KACC 18501</strain>
    </source>
</reference>
<comment type="caution">
    <text evidence="2">The sequence shown here is derived from an EMBL/GenBank/DDBJ whole genome shotgun (WGS) entry which is preliminary data.</text>
</comment>
<keyword evidence="1" id="KW-0472">Membrane</keyword>
<sequence length="44" mass="5148">MTASPFTLFDEVYCVRFGVWLLCVPVIAWMLFASPWIILRRLEG</sequence>
<dbReference type="EMBL" id="JBBKZV010000068">
    <property type="protein sequence ID" value="MEJ8827412.1"/>
    <property type="molecule type" value="Genomic_DNA"/>
</dbReference>
<protein>
    <submittedName>
        <fullName evidence="2">Uncharacterized protein</fullName>
    </submittedName>
</protein>
<organism evidence="2 3">
    <name type="scientific">Variovorax humicola</name>
    <dbReference type="NCBI Taxonomy" id="1769758"/>
    <lineage>
        <taxon>Bacteria</taxon>
        <taxon>Pseudomonadati</taxon>
        <taxon>Pseudomonadota</taxon>
        <taxon>Betaproteobacteria</taxon>
        <taxon>Burkholderiales</taxon>
        <taxon>Comamonadaceae</taxon>
        <taxon>Variovorax</taxon>
    </lineage>
</organism>